<proteinExistence type="predicted"/>
<accession>A0A9P4PE06</accession>
<protein>
    <recommendedName>
        <fullName evidence="1">DUF6924 domain-containing protein</fullName>
    </recommendedName>
</protein>
<comment type="caution">
    <text evidence="2">The sequence shown here is derived from an EMBL/GenBank/DDBJ whole genome shotgun (WGS) entry which is preliminary data.</text>
</comment>
<reference evidence="2" key="1">
    <citation type="journal article" date="2020" name="Stud. Mycol.">
        <title>101 Dothideomycetes genomes: a test case for predicting lifestyles and emergence of pathogens.</title>
        <authorList>
            <person name="Haridas S."/>
            <person name="Albert R."/>
            <person name="Binder M."/>
            <person name="Bloem J."/>
            <person name="Labutti K."/>
            <person name="Salamov A."/>
            <person name="Andreopoulos B."/>
            <person name="Baker S."/>
            <person name="Barry K."/>
            <person name="Bills G."/>
            <person name="Bluhm B."/>
            <person name="Cannon C."/>
            <person name="Castanera R."/>
            <person name="Culley D."/>
            <person name="Daum C."/>
            <person name="Ezra D."/>
            <person name="Gonzalez J."/>
            <person name="Henrissat B."/>
            <person name="Kuo A."/>
            <person name="Liang C."/>
            <person name="Lipzen A."/>
            <person name="Lutzoni F."/>
            <person name="Magnuson J."/>
            <person name="Mondo S."/>
            <person name="Nolan M."/>
            <person name="Ohm R."/>
            <person name="Pangilinan J."/>
            <person name="Park H.-J."/>
            <person name="Ramirez L."/>
            <person name="Alfaro M."/>
            <person name="Sun H."/>
            <person name="Tritt A."/>
            <person name="Yoshinaga Y."/>
            <person name="Zwiers L.-H."/>
            <person name="Turgeon B."/>
            <person name="Goodwin S."/>
            <person name="Spatafora J."/>
            <person name="Crous P."/>
            <person name="Grigoriev I."/>
        </authorList>
    </citation>
    <scope>NUCLEOTIDE SEQUENCE</scope>
    <source>
        <strain evidence="2">CBS 690.94</strain>
    </source>
</reference>
<dbReference type="OrthoDB" id="2884623at2759"/>
<evidence type="ECO:0000313" key="3">
    <source>
        <dbReference type="Proteomes" id="UP000799764"/>
    </source>
</evidence>
<dbReference type="Proteomes" id="UP000799764">
    <property type="component" value="Unassembled WGS sequence"/>
</dbReference>
<keyword evidence="3" id="KW-1185">Reference proteome</keyword>
<evidence type="ECO:0000313" key="2">
    <source>
        <dbReference type="EMBL" id="KAF2441236.1"/>
    </source>
</evidence>
<dbReference type="AlphaFoldDB" id="A0A9P4PE06"/>
<evidence type="ECO:0000259" key="1">
    <source>
        <dbReference type="Pfam" id="PF21962"/>
    </source>
</evidence>
<name>A0A9P4PE06_9PLEO</name>
<organism evidence="2 3">
    <name type="scientific">Karstenula rhodostoma CBS 690.94</name>
    <dbReference type="NCBI Taxonomy" id="1392251"/>
    <lineage>
        <taxon>Eukaryota</taxon>
        <taxon>Fungi</taxon>
        <taxon>Dikarya</taxon>
        <taxon>Ascomycota</taxon>
        <taxon>Pezizomycotina</taxon>
        <taxon>Dothideomycetes</taxon>
        <taxon>Pleosporomycetidae</taxon>
        <taxon>Pleosporales</taxon>
        <taxon>Massarineae</taxon>
        <taxon>Didymosphaeriaceae</taxon>
        <taxon>Karstenula</taxon>
    </lineage>
</organism>
<feature type="domain" description="DUF6924" evidence="1">
    <location>
        <begin position="64"/>
        <end position="163"/>
    </location>
</feature>
<sequence>MPGIIIVTAEGADAPLINRLLLHVRDWEFMGGDLDDSDMFTVLTTQEELPKPQQAGNELITRPPIQDFSDNEWEGLSLEEVERIMIDKDTEKDGCTSLFLLLDDEGVENQTILVFNRGGNDPEEDSFGYVDEFNKMRVPWECVYSMWCNLDIANMGFDEFSTEEEGLDSTKGGAPRRWWTYKNFMDEGHYEPFKAKAEDAIKELKKLDLA</sequence>
<dbReference type="Pfam" id="PF21962">
    <property type="entry name" value="DUF6924"/>
    <property type="match status" value="1"/>
</dbReference>
<dbReference type="InterPro" id="IPR053832">
    <property type="entry name" value="DUF6924"/>
</dbReference>
<dbReference type="EMBL" id="MU001506">
    <property type="protein sequence ID" value="KAF2441236.1"/>
    <property type="molecule type" value="Genomic_DNA"/>
</dbReference>
<gene>
    <name evidence="2" type="ORF">P171DRAFT_434910</name>
</gene>